<name>A0A1G2T9C0_9BACT</name>
<proteinExistence type="predicted"/>
<reference evidence="1 2" key="1">
    <citation type="journal article" date="2016" name="Nat. Commun.">
        <title>Thousands of microbial genomes shed light on interconnected biogeochemical processes in an aquifer system.</title>
        <authorList>
            <person name="Anantharaman K."/>
            <person name="Brown C.T."/>
            <person name="Hug L.A."/>
            <person name="Sharon I."/>
            <person name="Castelle C.J."/>
            <person name="Probst A.J."/>
            <person name="Thomas B.C."/>
            <person name="Singh A."/>
            <person name="Wilkins M.J."/>
            <person name="Karaoz U."/>
            <person name="Brodie E.L."/>
            <person name="Williams K.H."/>
            <person name="Hubbard S.S."/>
            <person name="Banfield J.F."/>
        </authorList>
    </citation>
    <scope>NUCLEOTIDE SEQUENCE [LARGE SCALE GENOMIC DNA]</scope>
</reference>
<organism evidence="1 2">
    <name type="scientific">Candidatus Zambryskibacteria bacterium RIFCSPHIGHO2_02_38_10.5</name>
    <dbReference type="NCBI Taxonomy" id="1802742"/>
    <lineage>
        <taxon>Bacteria</taxon>
        <taxon>Candidatus Zambryskiibacteriota</taxon>
    </lineage>
</organism>
<gene>
    <name evidence="1" type="ORF">A2W58_00385</name>
</gene>
<evidence type="ECO:0000313" key="1">
    <source>
        <dbReference type="EMBL" id="OHA93886.1"/>
    </source>
</evidence>
<evidence type="ECO:0000313" key="2">
    <source>
        <dbReference type="Proteomes" id="UP000179264"/>
    </source>
</evidence>
<sequence length="248" mass="26806">MNYSHADVGYTLGYVGKGATELQVFGAVGGLNARKDTKTLSWDQSMKAELGLRLLRPITSLGSVELGVGMVGELRGSGLGIPLTTKVAPMVYIGSTMSWDRPTIIRPGINLPPVGQKIGSSFPGLLEFRVGNTSPFERKNIIGTFHIEQGVLLMQTKRFALIPELNATLSRDTQKRPWENRYTYGAGIRLAAPVAGGVLSFIPGYECGNQYRGAPVRNASGCGPSGKVEYRIYFGSKNPENQGKNPNR</sequence>
<dbReference type="Proteomes" id="UP000179264">
    <property type="component" value="Unassembled WGS sequence"/>
</dbReference>
<evidence type="ECO:0008006" key="3">
    <source>
        <dbReference type="Google" id="ProtNLM"/>
    </source>
</evidence>
<accession>A0A1G2T9C0</accession>
<comment type="caution">
    <text evidence="1">The sequence shown here is derived from an EMBL/GenBank/DDBJ whole genome shotgun (WGS) entry which is preliminary data.</text>
</comment>
<dbReference type="EMBL" id="MHVL01000007">
    <property type="protein sequence ID" value="OHA93886.1"/>
    <property type="molecule type" value="Genomic_DNA"/>
</dbReference>
<protein>
    <recommendedName>
        <fullName evidence="3">Bacterial surface antigen (D15) domain-containing protein</fullName>
    </recommendedName>
</protein>
<dbReference type="AlphaFoldDB" id="A0A1G2T9C0"/>